<evidence type="ECO:0000256" key="3">
    <source>
        <dbReference type="PROSITE-ProRule" id="PRU00023"/>
    </source>
</evidence>
<keyword evidence="2 3" id="KW-0040">ANK repeat</keyword>
<comment type="caution">
    <text evidence="5">The sequence shown here is derived from an EMBL/GenBank/DDBJ whole genome shotgun (WGS) entry which is preliminary data.</text>
</comment>
<gene>
    <name evidence="5" type="ORF">N7541_006911</name>
</gene>
<evidence type="ECO:0000256" key="2">
    <source>
        <dbReference type="ARBA" id="ARBA00023043"/>
    </source>
</evidence>
<feature type="compositionally biased region" description="Low complexity" evidence="4">
    <location>
        <begin position="150"/>
        <end position="167"/>
    </location>
</feature>
<organism evidence="5 6">
    <name type="scientific">Penicillium brevicompactum</name>
    <dbReference type="NCBI Taxonomy" id="5074"/>
    <lineage>
        <taxon>Eukaryota</taxon>
        <taxon>Fungi</taxon>
        <taxon>Dikarya</taxon>
        <taxon>Ascomycota</taxon>
        <taxon>Pezizomycotina</taxon>
        <taxon>Eurotiomycetes</taxon>
        <taxon>Eurotiomycetidae</taxon>
        <taxon>Eurotiales</taxon>
        <taxon>Aspergillaceae</taxon>
        <taxon>Penicillium</taxon>
    </lineage>
</organism>
<dbReference type="InterPro" id="IPR002110">
    <property type="entry name" value="Ankyrin_rpt"/>
</dbReference>
<feature type="compositionally biased region" description="Low complexity" evidence="4">
    <location>
        <begin position="132"/>
        <end position="142"/>
    </location>
</feature>
<dbReference type="PROSITE" id="PS50297">
    <property type="entry name" value="ANK_REP_REGION"/>
    <property type="match status" value="2"/>
</dbReference>
<reference evidence="5" key="2">
    <citation type="journal article" date="2023" name="IMA Fungus">
        <title>Comparative genomic study of the Penicillium genus elucidates a diverse pangenome and 15 lateral gene transfer events.</title>
        <authorList>
            <person name="Petersen C."/>
            <person name="Sorensen T."/>
            <person name="Nielsen M.R."/>
            <person name="Sondergaard T.E."/>
            <person name="Sorensen J.L."/>
            <person name="Fitzpatrick D.A."/>
            <person name="Frisvad J.C."/>
            <person name="Nielsen K.L."/>
        </authorList>
    </citation>
    <scope>NUCLEOTIDE SEQUENCE</scope>
    <source>
        <strain evidence="5">IBT 35675</strain>
    </source>
</reference>
<dbReference type="CDD" id="cd14688">
    <property type="entry name" value="bZIP_YAP"/>
    <property type="match status" value="1"/>
</dbReference>
<dbReference type="SUPFAM" id="SSF48403">
    <property type="entry name" value="Ankyrin repeat"/>
    <property type="match status" value="1"/>
</dbReference>
<dbReference type="Pfam" id="PF12796">
    <property type="entry name" value="Ank_2"/>
    <property type="match status" value="1"/>
</dbReference>
<evidence type="ECO:0000256" key="4">
    <source>
        <dbReference type="SAM" id="MobiDB-lite"/>
    </source>
</evidence>
<evidence type="ECO:0000256" key="1">
    <source>
        <dbReference type="ARBA" id="ARBA00022737"/>
    </source>
</evidence>
<proteinExistence type="predicted"/>
<feature type="region of interest" description="Disordered" evidence="4">
    <location>
        <begin position="132"/>
        <end position="204"/>
    </location>
</feature>
<reference evidence="5" key="1">
    <citation type="submission" date="2022-12" db="EMBL/GenBank/DDBJ databases">
        <authorList>
            <person name="Petersen C."/>
        </authorList>
    </citation>
    <scope>NUCLEOTIDE SEQUENCE</scope>
    <source>
        <strain evidence="5">IBT 35675</strain>
    </source>
</reference>
<feature type="compositionally biased region" description="Polar residues" evidence="4">
    <location>
        <begin position="92"/>
        <end position="103"/>
    </location>
</feature>
<dbReference type="PANTHER" id="PTHR24189">
    <property type="entry name" value="MYOTROPHIN"/>
    <property type="match status" value="1"/>
</dbReference>
<dbReference type="SMART" id="SM00248">
    <property type="entry name" value="ANK"/>
    <property type="match status" value="4"/>
</dbReference>
<dbReference type="Gene3D" id="1.25.40.20">
    <property type="entry name" value="Ankyrin repeat-containing domain"/>
    <property type="match status" value="1"/>
</dbReference>
<name>A0A9W9QYH5_PENBR</name>
<dbReference type="EMBL" id="JAPZBR010000006">
    <property type="protein sequence ID" value="KAJ5349184.1"/>
    <property type="molecule type" value="Genomic_DNA"/>
</dbReference>
<evidence type="ECO:0000313" key="6">
    <source>
        <dbReference type="Proteomes" id="UP001148299"/>
    </source>
</evidence>
<feature type="repeat" description="ANK" evidence="3">
    <location>
        <begin position="329"/>
        <end position="361"/>
    </location>
</feature>
<keyword evidence="1" id="KW-0677">Repeat</keyword>
<dbReference type="Pfam" id="PF00023">
    <property type="entry name" value="Ank"/>
    <property type="match status" value="1"/>
</dbReference>
<dbReference type="GO" id="GO:0005634">
    <property type="term" value="C:nucleus"/>
    <property type="evidence" value="ECO:0007669"/>
    <property type="project" value="TreeGrafter"/>
</dbReference>
<feature type="region of interest" description="Disordered" evidence="4">
    <location>
        <begin position="1"/>
        <end position="22"/>
    </location>
</feature>
<dbReference type="PANTHER" id="PTHR24189:SF71">
    <property type="entry name" value="ANKYRIN REPEAT DOMAIN 39"/>
    <property type="match status" value="1"/>
</dbReference>
<dbReference type="AlphaFoldDB" id="A0A9W9QYH5"/>
<protein>
    <recommendedName>
        <fullName evidence="7">BZIP domain-containing protein</fullName>
    </recommendedName>
</protein>
<dbReference type="InterPro" id="IPR050745">
    <property type="entry name" value="Multifunctional_regulatory"/>
</dbReference>
<feature type="compositionally biased region" description="Basic residues" evidence="4">
    <location>
        <begin position="13"/>
        <end position="22"/>
    </location>
</feature>
<evidence type="ECO:0000313" key="5">
    <source>
        <dbReference type="EMBL" id="KAJ5349184.1"/>
    </source>
</evidence>
<evidence type="ECO:0008006" key="7">
    <source>
        <dbReference type="Google" id="ProtNLM"/>
    </source>
</evidence>
<dbReference type="InterPro" id="IPR036770">
    <property type="entry name" value="Ankyrin_rpt-contain_sf"/>
</dbReference>
<keyword evidence="6" id="KW-1185">Reference proteome</keyword>
<feature type="repeat" description="ANK" evidence="3">
    <location>
        <begin position="257"/>
        <end position="289"/>
    </location>
</feature>
<dbReference type="GO" id="GO:0005737">
    <property type="term" value="C:cytoplasm"/>
    <property type="evidence" value="ECO:0007669"/>
    <property type="project" value="TreeGrafter"/>
</dbReference>
<dbReference type="PROSITE" id="PS50088">
    <property type="entry name" value="ANK_REPEAT"/>
    <property type="match status" value="3"/>
</dbReference>
<sequence length="381" mass="42484">MDVNLQFMSDSAKRRRDQNRLAQRKFRVSSKCQAMSIIPLIGVSLTEKKRWAAHNVALETSQPPQSISTVNNGNIPINSSPAFPNALPRRTGTLSPNETQIDSTRSGSIEHLDLDAIHPFWDQINPDLSFPLSDPSPLQPSLVHATLPHSNSSAPSSRTAPSNSTSSNHMRSLPRSENSHSPPFHRRTSDSDIRPESPYFQLPHSHKDDTVLELITSARSDKGWIDALHIAAQKGHERIVRVLLLRGNMDVNNQDSDGRTPLIHAIIEDHESVVRLLLSHGARIAVYDQEGRSGLHWAVLHRRLGILQHLLDHRAKYERSLVLDAYDNAGWTPLHMSVDRAFEAGVVMLLQGGADVNAKAHKCPYMGNVMPPMDRQRSRGQ</sequence>
<dbReference type="Proteomes" id="UP001148299">
    <property type="component" value="Unassembled WGS sequence"/>
</dbReference>
<accession>A0A9W9QYH5</accession>
<feature type="repeat" description="ANK" evidence="3">
    <location>
        <begin position="227"/>
        <end position="256"/>
    </location>
</feature>
<feature type="region of interest" description="Disordered" evidence="4">
    <location>
        <begin position="79"/>
        <end position="103"/>
    </location>
</feature>